<keyword evidence="5" id="KW-0998">Cell outer membrane</keyword>
<dbReference type="AlphaFoldDB" id="A0A5B7TR30"/>
<dbReference type="Pfam" id="PF14322">
    <property type="entry name" value="SusD-like_3"/>
    <property type="match status" value="1"/>
</dbReference>
<keyword evidence="9" id="KW-1185">Reference proteome</keyword>
<dbReference type="EMBL" id="CP040749">
    <property type="protein sequence ID" value="QCX37674.1"/>
    <property type="molecule type" value="Genomic_DNA"/>
</dbReference>
<evidence type="ECO:0000256" key="5">
    <source>
        <dbReference type="ARBA" id="ARBA00023237"/>
    </source>
</evidence>
<dbReference type="Proteomes" id="UP000306229">
    <property type="component" value="Chromosome"/>
</dbReference>
<accession>A0A5B7TR30</accession>
<evidence type="ECO:0000313" key="9">
    <source>
        <dbReference type="Proteomes" id="UP000306229"/>
    </source>
</evidence>
<comment type="subcellular location">
    <subcellularLocation>
        <location evidence="1">Cell outer membrane</location>
    </subcellularLocation>
</comment>
<dbReference type="InterPro" id="IPR011990">
    <property type="entry name" value="TPR-like_helical_dom_sf"/>
</dbReference>
<gene>
    <name evidence="8" type="ORF">FF125_04205</name>
</gene>
<dbReference type="OrthoDB" id="5694214at2"/>
<organism evidence="8 9">
    <name type="scientific">Aureibaculum algae</name>
    <dbReference type="NCBI Taxonomy" id="2584122"/>
    <lineage>
        <taxon>Bacteria</taxon>
        <taxon>Pseudomonadati</taxon>
        <taxon>Bacteroidota</taxon>
        <taxon>Flavobacteriia</taxon>
        <taxon>Flavobacteriales</taxon>
        <taxon>Flavobacteriaceae</taxon>
        <taxon>Aureibaculum</taxon>
    </lineage>
</organism>
<protein>
    <submittedName>
        <fullName evidence="8">RagB/SusD family nutrient uptake outer membrane protein</fullName>
    </submittedName>
</protein>
<dbReference type="SUPFAM" id="SSF48452">
    <property type="entry name" value="TPR-like"/>
    <property type="match status" value="1"/>
</dbReference>
<evidence type="ECO:0000259" key="6">
    <source>
        <dbReference type="Pfam" id="PF07980"/>
    </source>
</evidence>
<comment type="similarity">
    <text evidence="2">Belongs to the SusD family.</text>
</comment>
<dbReference type="GO" id="GO:0009279">
    <property type="term" value="C:cell outer membrane"/>
    <property type="evidence" value="ECO:0007669"/>
    <property type="project" value="UniProtKB-SubCell"/>
</dbReference>
<evidence type="ECO:0000256" key="4">
    <source>
        <dbReference type="ARBA" id="ARBA00023136"/>
    </source>
</evidence>
<name>A0A5B7TR30_9FLAO</name>
<sequence length="575" mass="65224">MKTFIKYTFLSLMLLSVVGCDTFEPLDENLAGDDRLTSDPAMAEGLLLDAYGSMSNQVLFNDSATDDAVNNYLSGFRRMATGEWNAQNPFSNRWSQYEKVLYVNKFLSIIDEVVWKRDEETNNLFKQRMYGEAIAMRALRHFWILQEHAGMGTSGELLGIPYITEFLDYDADFNLPRLGFEETVDRINEDFNEALEYLPMDWDGNLSNQPSIYNGTDDDRYQFVFGKNQDGRINGRIIKAFQAKLNLLAASPAFMNGSGDYYQKTANILADLLNDNGGITGLDPTGYYDFYDFTIGTRNFPEVLWRDNVSPSFTWLEKQHYPPSLNGEGKLNPSQNLVDAFPMLDGTPFSTTHPDYDAANPFANRDPRLKKYVLYNGNDLNNRIIKTGAGGGNDEIDKVQFRSTRSGYYLKKLLDPKVTISSDGNVSASEKMNVFLRYTDLYLMLAESANELGGPDNMVGGMSARTIIEAIRQRAGIGLDSGDSYLAGISTKEDMRSLIRNERRLELCFEGHRLFDLRRWNMLDDIPDIIGSKYDGSSYNEFVVEPRLYLENANYAPIPQSELVKFDALEQNMGW</sequence>
<evidence type="ECO:0000256" key="1">
    <source>
        <dbReference type="ARBA" id="ARBA00004442"/>
    </source>
</evidence>
<dbReference type="PROSITE" id="PS51257">
    <property type="entry name" value="PROKAR_LIPOPROTEIN"/>
    <property type="match status" value="1"/>
</dbReference>
<evidence type="ECO:0000313" key="8">
    <source>
        <dbReference type="EMBL" id="QCX37674.1"/>
    </source>
</evidence>
<reference evidence="8 9" key="1">
    <citation type="submission" date="2019-05" db="EMBL/GenBank/DDBJ databases">
        <title>Algicella ahnfeltiae gen. nov., sp. nov., a novel marine bacterium of the family Flavobacteriaceae isolated from a red alga.</title>
        <authorList>
            <person name="Nedashkovskaya O.I."/>
            <person name="Kukhlevskiy A.D."/>
            <person name="Kim S.-G."/>
            <person name="Zhukova N.V."/>
            <person name="Mikhailov V.V."/>
        </authorList>
    </citation>
    <scope>NUCLEOTIDE SEQUENCE [LARGE SCALE GENOMIC DNA]</scope>
    <source>
        <strain evidence="8 9">10Alg115</strain>
    </source>
</reference>
<feature type="domain" description="SusD-like N-terminal" evidence="7">
    <location>
        <begin position="50"/>
        <end position="204"/>
    </location>
</feature>
<dbReference type="InterPro" id="IPR033985">
    <property type="entry name" value="SusD-like_N"/>
</dbReference>
<dbReference type="Pfam" id="PF07980">
    <property type="entry name" value="SusD_RagB"/>
    <property type="match status" value="1"/>
</dbReference>
<dbReference type="KEGG" id="fbe:FF125_04205"/>
<proteinExistence type="inferred from homology"/>
<evidence type="ECO:0000256" key="2">
    <source>
        <dbReference type="ARBA" id="ARBA00006275"/>
    </source>
</evidence>
<feature type="domain" description="RagB/SusD" evidence="6">
    <location>
        <begin position="318"/>
        <end position="575"/>
    </location>
</feature>
<evidence type="ECO:0000256" key="3">
    <source>
        <dbReference type="ARBA" id="ARBA00022729"/>
    </source>
</evidence>
<keyword evidence="4" id="KW-0472">Membrane</keyword>
<dbReference type="Gene3D" id="1.25.40.390">
    <property type="match status" value="1"/>
</dbReference>
<evidence type="ECO:0000259" key="7">
    <source>
        <dbReference type="Pfam" id="PF14322"/>
    </source>
</evidence>
<dbReference type="InterPro" id="IPR012944">
    <property type="entry name" value="SusD_RagB_dom"/>
</dbReference>
<keyword evidence="3" id="KW-0732">Signal</keyword>
<dbReference type="RefSeq" id="WP_138948604.1">
    <property type="nucleotide sequence ID" value="NZ_CP040749.1"/>
</dbReference>